<comment type="caution">
    <text evidence="2">The sequence shown here is derived from an EMBL/GenBank/DDBJ whole genome shotgun (WGS) entry which is preliminary data.</text>
</comment>
<protein>
    <submittedName>
        <fullName evidence="2">Heavy metal transport/detoxification protein</fullName>
    </submittedName>
</protein>
<reference evidence="2 3" key="1">
    <citation type="submission" date="2011-08" db="EMBL/GenBank/DDBJ databases">
        <authorList>
            <person name="Lin Y."/>
            <person name="Hao X."/>
            <person name="Johnstone L."/>
            <person name="Miller S.J."/>
            <person name="Wei G."/>
            <person name="Rensing C."/>
        </authorList>
    </citation>
    <scope>NUCLEOTIDE SEQUENCE [LARGE SCALE GENOMIC DNA]</scope>
    <source>
        <strain evidence="2 3">K42</strain>
    </source>
</reference>
<dbReference type="RefSeq" id="WP_007491758.1">
    <property type="nucleotide sequence ID" value="NZ_AGBF01000007.1"/>
</dbReference>
<organism evidence="2 3">
    <name type="scientific">Streptomyces zinciresistens K42</name>
    <dbReference type="NCBI Taxonomy" id="700597"/>
    <lineage>
        <taxon>Bacteria</taxon>
        <taxon>Bacillati</taxon>
        <taxon>Actinomycetota</taxon>
        <taxon>Actinomycetes</taxon>
        <taxon>Kitasatosporales</taxon>
        <taxon>Streptomycetaceae</taxon>
        <taxon>Streptomyces</taxon>
    </lineage>
</organism>
<evidence type="ECO:0000313" key="2">
    <source>
        <dbReference type="EMBL" id="EGX61034.1"/>
    </source>
</evidence>
<name>G2G5U5_9ACTN</name>
<dbReference type="PROSITE" id="PS50846">
    <property type="entry name" value="HMA_2"/>
    <property type="match status" value="1"/>
</dbReference>
<dbReference type="GO" id="GO:0046872">
    <property type="term" value="F:metal ion binding"/>
    <property type="evidence" value="ECO:0007669"/>
    <property type="project" value="InterPro"/>
</dbReference>
<dbReference type="Gene3D" id="3.30.70.100">
    <property type="match status" value="1"/>
</dbReference>
<dbReference type="InterPro" id="IPR006121">
    <property type="entry name" value="HMA_dom"/>
</dbReference>
<keyword evidence="3" id="KW-1185">Reference proteome</keyword>
<dbReference type="EMBL" id="AGBF01000007">
    <property type="protein sequence ID" value="EGX61034.1"/>
    <property type="molecule type" value="Genomic_DNA"/>
</dbReference>
<dbReference type="CDD" id="cd00371">
    <property type="entry name" value="HMA"/>
    <property type="match status" value="1"/>
</dbReference>
<evidence type="ECO:0000259" key="1">
    <source>
        <dbReference type="PROSITE" id="PS50846"/>
    </source>
</evidence>
<feature type="domain" description="HMA" evidence="1">
    <location>
        <begin position="16"/>
        <end position="83"/>
    </location>
</feature>
<dbReference type="AlphaFoldDB" id="G2G5U5"/>
<dbReference type="Proteomes" id="UP000004217">
    <property type="component" value="Unassembled WGS sequence"/>
</dbReference>
<dbReference type="InterPro" id="IPR036163">
    <property type="entry name" value="HMA_dom_sf"/>
</dbReference>
<dbReference type="Pfam" id="PF00403">
    <property type="entry name" value="HMA"/>
    <property type="match status" value="1"/>
</dbReference>
<sequence>MKLFSRKAETETETGQQMILHIEGMHCTSCGLSIDDELEDVPGVRYASTNFRAGLTTVTLAEGTEVDTSELVAAVRRAGDYTARPAG</sequence>
<dbReference type="PATRIC" id="fig|700597.3.peg.823"/>
<evidence type="ECO:0000313" key="3">
    <source>
        <dbReference type="Proteomes" id="UP000004217"/>
    </source>
</evidence>
<proteinExistence type="predicted"/>
<dbReference type="SUPFAM" id="SSF55008">
    <property type="entry name" value="HMA, heavy metal-associated domain"/>
    <property type="match status" value="1"/>
</dbReference>
<gene>
    <name evidence="2" type="ORF">SZN_04246</name>
</gene>
<accession>G2G5U5</accession>